<dbReference type="EMBL" id="REGN01000529">
    <property type="protein sequence ID" value="RNA41245.1"/>
    <property type="molecule type" value="Genomic_DNA"/>
</dbReference>
<protein>
    <submittedName>
        <fullName evidence="1">Uncharacterized protein</fullName>
    </submittedName>
</protein>
<organism evidence="1 2">
    <name type="scientific">Brachionus plicatilis</name>
    <name type="common">Marine rotifer</name>
    <name type="synonym">Brachionus muelleri</name>
    <dbReference type="NCBI Taxonomy" id="10195"/>
    <lineage>
        <taxon>Eukaryota</taxon>
        <taxon>Metazoa</taxon>
        <taxon>Spiralia</taxon>
        <taxon>Gnathifera</taxon>
        <taxon>Rotifera</taxon>
        <taxon>Eurotatoria</taxon>
        <taxon>Monogononta</taxon>
        <taxon>Pseudotrocha</taxon>
        <taxon>Ploima</taxon>
        <taxon>Brachionidae</taxon>
        <taxon>Brachionus</taxon>
    </lineage>
</organism>
<accession>A0A3M7SZY2</accession>
<keyword evidence="2" id="KW-1185">Reference proteome</keyword>
<dbReference type="AlphaFoldDB" id="A0A3M7SZY2"/>
<gene>
    <name evidence="1" type="ORF">BpHYR1_034615</name>
</gene>
<reference evidence="1 2" key="1">
    <citation type="journal article" date="2018" name="Sci. Rep.">
        <title>Genomic signatures of local adaptation to the degree of environmental predictability in rotifers.</title>
        <authorList>
            <person name="Franch-Gras L."/>
            <person name="Hahn C."/>
            <person name="Garcia-Roger E.M."/>
            <person name="Carmona M.J."/>
            <person name="Serra M."/>
            <person name="Gomez A."/>
        </authorList>
    </citation>
    <scope>NUCLEOTIDE SEQUENCE [LARGE SCALE GENOMIC DNA]</scope>
    <source>
        <strain evidence="1">HYR1</strain>
    </source>
</reference>
<comment type="caution">
    <text evidence="1">The sequence shown here is derived from an EMBL/GenBank/DDBJ whole genome shotgun (WGS) entry which is preliminary data.</text>
</comment>
<sequence length="115" mass="13452">MVDLISIIKLLQRRKGSAKNSKELDVPKVKPLVLDHLHVLSFENLRKLYLCLKPTWNKPEISSRTKTLIIFPGLFKSHKVKVKYFKDYETKIVALITTWNGKKFIQITDLTFKIL</sequence>
<evidence type="ECO:0000313" key="1">
    <source>
        <dbReference type="EMBL" id="RNA41245.1"/>
    </source>
</evidence>
<name>A0A3M7SZY2_BRAPC</name>
<dbReference type="Proteomes" id="UP000276133">
    <property type="component" value="Unassembled WGS sequence"/>
</dbReference>
<proteinExistence type="predicted"/>
<evidence type="ECO:0000313" key="2">
    <source>
        <dbReference type="Proteomes" id="UP000276133"/>
    </source>
</evidence>